<evidence type="ECO:0000313" key="1">
    <source>
        <dbReference type="EMBL" id="GJJ11699.1"/>
    </source>
</evidence>
<dbReference type="AlphaFoldDB" id="A0AAV5AAR2"/>
<proteinExistence type="predicted"/>
<reference evidence="1" key="1">
    <citation type="submission" date="2021-10" db="EMBL/GenBank/DDBJ databases">
        <title>De novo Genome Assembly of Clathrus columnatus (Basidiomycota, Fungi) Using Illumina and Nanopore Sequence Data.</title>
        <authorList>
            <person name="Ogiso-Tanaka E."/>
            <person name="Itagaki H."/>
            <person name="Hosoya T."/>
            <person name="Hosaka K."/>
        </authorList>
    </citation>
    <scope>NUCLEOTIDE SEQUENCE</scope>
    <source>
        <strain evidence="1">MO-923</strain>
    </source>
</reference>
<name>A0AAV5AAR2_9AGAM</name>
<gene>
    <name evidence="1" type="ORF">Clacol_005935</name>
</gene>
<organism evidence="1 2">
    <name type="scientific">Clathrus columnatus</name>
    <dbReference type="NCBI Taxonomy" id="1419009"/>
    <lineage>
        <taxon>Eukaryota</taxon>
        <taxon>Fungi</taxon>
        <taxon>Dikarya</taxon>
        <taxon>Basidiomycota</taxon>
        <taxon>Agaricomycotina</taxon>
        <taxon>Agaricomycetes</taxon>
        <taxon>Phallomycetidae</taxon>
        <taxon>Phallales</taxon>
        <taxon>Clathraceae</taxon>
        <taxon>Clathrus</taxon>
    </lineage>
</organism>
<sequence length="103" mass="10875">MAVNAIPLTGSNFFNVVGIGQFDPADAAIILDEMTTLQSQTIQTITAFTARKNVVEGALSGFGLFLINNFKTLIDDMATAMQNAAPVSVLSVIARINKANLVS</sequence>
<evidence type="ECO:0000313" key="2">
    <source>
        <dbReference type="Proteomes" id="UP001050691"/>
    </source>
</evidence>
<accession>A0AAV5AAR2</accession>
<dbReference type="Proteomes" id="UP001050691">
    <property type="component" value="Unassembled WGS sequence"/>
</dbReference>
<keyword evidence="2" id="KW-1185">Reference proteome</keyword>
<protein>
    <submittedName>
        <fullName evidence="1">Uncharacterized protein</fullName>
    </submittedName>
</protein>
<dbReference type="EMBL" id="BPWL01000006">
    <property type="protein sequence ID" value="GJJ11699.1"/>
    <property type="molecule type" value="Genomic_DNA"/>
</dbReference>
<comment type="caution">
    <text evidence="1">The sequence shown here is derived from an EMBL/GenBank/DDBJ whole genome shotgun (WGS) entry which is preliminary data.</text>
</comment>